<gene>
    <name evidence="2" type="ORF">PG999_013881</name>
</gene>
<dbReference type="EMBL" id="JAQQWP010000011">
    <property type="protein sequence ID" value="KAK8095859.1"/>
    <property type="molecule type" value="Genomic_DNA"/>
</dbReference>
<feature type="compositionally biased region" description="Low complexity" evidence="1">
    <location>
        <begin position="23"/>
        <end position="33"/>
    </location>
</feature>
<feature type="region of interest" description="Disordered" evidence="1">
    <location>
        <begin position="17"/>
        <end position="58"/>
    </location>
</feature>
<feature type="compositionally biased region" description="Basic and acidic residues" evidence="1">
    <location>
        <begin position="38"/>
        <end position="51"/>
    </location>
</feature>
<organism evidence="2 3">
    <name type="scientific">Apiospora kogelbergensis</name>
    <dbReference type="NCBI Taxonomy" id="1337665"/>
    <lineage>
        <taxon>Eukaryota</taxon>
        <taxon>Fungi</taxon>
        <taxon>Dikarya</taxon>
        <taxon>Ascomycota</taxon>
        <taxon>Pezizomycotina</taxon>
        <taxon>Sordariomycetes</taxon>
        <taxon>Xylariomycetidae</taxon>
        <taxon>Amphisphaeriales</taxon>
        <taxon>Apiosporaceae</taxon>
        <taxon>Apiospora</taxon>
    </lineage>
</organism>
<dbReference type="Proteomes" id="UP001392437">
    <property type="component" value="Unassembled WGS sequence"/>
</dbReference>
<keyword evidence="3" id="KW-1185">Reference proteome</keyword>
<dbReference type="AlphaFoldDB" id="A0AAW0Q5T0"/>
<proteinExistence type="predicted"/>
<comment type="caution">
    <text evidence="2">The sequence shown here is derived from an EMBL/GenBank/DDBJ whole genome shotgun (WGS) entry which is preliminary data.</text>
</comment>
<accession>A0AAW0Q5T0</accession>
<evidence type="ECO:0008006" key="4">
    <source>
        <dbReference type="Google" id="ProtNLM"/>
    </source>
</evidence>
<protein>
    <recommendedName>
        <fullName evidence="4">Choline/carnitine acyltransferase domain-containing protein</fullName>
    </recommendedName>
</protein>
<reference evidence="2 3" key="1">
    <citation type="submission" date="2023-01" db="EMBL/GenBank/DDBJ databases">
        <title>Analysis of 21 Apiospora genomes using comparative genomics revels a genus with tremendous synthesis potential of carbohydrate active enzymes and secondary metabolites.</title>
        <authorList>
            <person name="Sorensen T."/>
        </authorList>
    </citation>
    <scope>NUCLEOTIDE SEQUENCE [LARGE SCALE GENOMIC DNA]</scope>
    <source>
        <strain evidence="2 3">CBS 117206</strain>
    </source>
</reference>
<evidence type="ECO:0000256" key="1">
    <source>
        <dbReference type="SAM" id="MobiDB-lite"/>
    </source>
</evidence>
<evidence type="ECO:0000313" key="2">
    <source>
        <dbReference type="EMBL" id="KAK8095859.1"/>
    </source>
</evidence>
<name>A0AAW0Q5T0_9PEZI</name>
<evidence type="ECO:0000313" key="3">
    <source>
        <dbReference type="Proteomes" id="UP001392437"/>
    </source>
</evidence>
<sequence length="208" mass="23482">MHYQEFECGFGLCEKGSSRHRGQSIGSQGSLQQAPDDEQNHPKSTKNDFRPSVEPTSHIDPNILPLTLLIANQLDHTHQASWRERLGQLPDARGASWQYIQSHLEATFDLRLPPNPRIAWVTAQAAMGLKGMRLAFRKMICPSYPDDSVILGRMDCGLALNYNDAKSSNFITGLACTSAWEEPQEELAEHFRDIIHQLYIQVQVQNDL</sequence>